<protein>
    <submittedName>
        <fullName evidence="5">RHS repeat-associated core domain-containing protein</fullName>
    </submittedName>
</protein>
<feature type="domain" description="NERD" evidence="3">
    <location>
        <begin position="519"/>
        <end position="583"/>
    </location>
</feature>
<dbReference type="InterPro" id="IPR022385">
    <property type="entry name" value="Rhs_assc_core"/>
</dbReference>
<dbReference type="PANTHER" id="PTHR32305">
    <property type="match status" value="1"/>
</dbReference>
<dbReference type="RefSeq" id="WP_117624599.1">
    <property type="nucleotide sequence ID" value="NZ_QRQF01000086.1"/>
</dbReference>
<gene>
    <name evidence="5" type="ORF">DXC39_24980</name>
</gene>
<dbReference type="SUPFAM" id="SSF69304">
    <property type="entry name" value="Tricorn protease N-terminal domain"/>
    <property type="match status" value="1"/>
</dbReference>
<dbReference type="NCBIfam" id="TIGR03696">
    <property type="entry name" value="Rhs_assc_core"/>
    <property type="match status" value="1"/>
</dbReference>
<sequence>MTLSIDRLGNHVEIEYNVDGNPVREISYDCDGKHREVRTWEYDTIGHLKKSVGGGFCYQYEYRPDGKLLRKLSGGRPILTCTYYPDGSLKTMTDVTGKPLLYHYDLEGNLSSIADESGQEIVSYQHTAGGKLKTILHQSGIRTDYGYDIAGNLTHLKTRTAAGGILCDLEYEYDLNGNRTAKIGTMALPDGSGQIKSQLRSIRYTYDSMSRLLSETEGGREDRYSYDLCGNRLEKVSGGERESYVYNSNNQLTERRNGTGSWRYVFDPQGNLVQELGPKETLRYEYNPRSQQSKVYSGSRCIQENLYDGENLRAGITEHGKRSTFLFMNREIIGELNASDTLKSRFIRGYGAAALEYAGKQYGIHHDEQLSTGWITDADGTAENAYEYDAFGNLLRSQGNVLNRLLYGGQQYDPEVGQYYLRARYYNPVVGRFTQEDPYRGDGLNLYAYCANNPVTYYDPSGYVCNFNAQAEENAVRENATLQADGADGTQGGTDDVSWKNGWRTPDGKFASPNGEQKAGAWAEQDVWNSIKQKEGWSVIEGRVYTTDNTGQVRVYDGVAVTPDGHFIGLEVKSGNATKTTAQKAFDNRIGISNPATGIGKSKGITITHTVTIRR</sequence>
<accession>A0A3E4TZ91</accession>
<dbReference type="NCBIfam" id="TIGR01643">
    <property type="entry name" value="YD_repeat_2x"/>
    <property type="match status" value="1"/>
</dbReference>
<evidence type="ECO:0000313" key="6">
    <source>
        <dbReference type="Proteomes" id="UP000261257"/>
    </source>
</evidence>
<name>A0A3E4TZ91_9FIRM</name>
<dbReference type="InterPro" id="IPR056823">
    <property type="entry name" value="TEN-like_YD-shell"/>
</dbReference>
<feature type="compositionally biased region" description="Low complexity" evidence="2">
    <location>
        <begin position="483"/>
        <end position="496"/>
    </location>
</feature>
<evidence type="ECO:0000256" key="1">
    <source>
        <dbReference type="ARBA" id="ARBA00022737"/>
    </source>
</evidence>
<feature type="domain" description="Teneurin-like YD-shell" evidence="4">
    <location>
        <begin position="197"/>
        <end position="455"/>
    </location>
</feature>
<feature type="region of interest" description="Disordered" evidence="2">
    <location>
        <begin position="481"/>
        <end position="521"/>
    </location>
</feature>
<dbReference type="PANTHER" id="PTHR32305:SF15">
    <property type="entry name" value="PROTEIN RHSA-RELATED"/>
    <property type="match status" value="1"/>
</dbReference>
<evidence type="ECO:0000313" key="5">
    <source>
        <dbReference type="EMBL" id="RGL97660.1"/>
    </source>
</evidence>
<dbReference type="Pfam" id="PF08378">
    <property type="entry name" value="NERD"/>
    <property type="match status" value="1"/>
</dbReference>
<dbReference type="InterPro" id="IPR011528">
    <property type="entry name" value="NERD"/>
</dbReference>
<comment type="caution">
    <text evidence="5">The sequence shown here is derived from an EMBL/GenBank/DDBJ whole genome shotgun (WGS) entry which is preliminary data.</text>
</comment>
<keyword evidence="1" id="KW-0677">Repeat</keyword>
<dbReference type="AlphaFoldDB" id="A0A3E4TZ91"/>
<dbReference type="InterPro" id="IPR006530">
    <property type="entry name" value="YD"/>
</dbReference>
<proteinExistence type="predicted"/>
<dbReference type="InterPro" id="IPR050708">
    <property type="entry name" value="T6SS_VgrG/RHS"/>
</dbReference>
<evidence type="ECO:0000259" key="4">
    <source>
        <dbReference type="Pfam" id="PF25023"/>
    </source>
</evidence>
<dbReference type="Proteomes" id="UP000261257">
    <property type="component" value="Unassembled WGS sequence"/>
</dbReference>
<dbReference type="Pfam" id="PF25023">
    <property type="entry name" value="TEN_YD-shell"/>
    <property type="match status" value="1"/>
</dbReference>
<dbReference type="Gene3D" id="2.180.10.10">
    <property type="entry name" value="RHS repeat-associated core"/>
    <property type="match status" value="1"/>
</dbReference>
<organism evidence="5 6">
    <name type="scientific">Hungatella hathewayi</name>
    <dbReference type="NCBI Taxonomy" id="154046"/>
    <lineage>
        <taxon>Bacteria</taxon>
        <taxon>Bacillati</taxon>
        <taxon>Bacillota</taxon>
        <taxon>Clostridia</taxon>
        <taxon>Lachnospirales</taxon>
        <taxon>Lachnospiraceae</taxon>
        <taxon>Hungatella</taxon>
    </lineage>
</organism>
<evidence type="ECO:0000256" key="2">
    <source>
        <dbReference type="SAM" id="MobiDB-lite"/>
    </source>
</evidence>
<reference evidence="5 6" key="1">
    <citation type="submission" date="2018-08" db="EMBL/GenBank/DDBJ databases">
        <title>A genome reference for cultivated species of the human gut microbiota.</title>
        <authorList>
            <person name="Zou Y."/>
            <person name="Xue W."/>
            <person name="Luo G."/>
        </authorList>
    </citation>
    <scope>NUCLEOTIDE SEQUENCE [LARGE SCALE GENOMIC DNA]</scope>
    <source>
        <strain evidence="5 6">TF05-11AC</strain>
    </source>
</reference>
<dbReference type="EMBL" id="QSSQ01000036">
    <property type="protein sequence ID" value="RGL97660.1"/>
    <property type="molecule type" value="Genomic_DNA"/>
</dbReference>
<evidence type="ECO:0000259" key="3">
    <source>
        <dbReference type="Pfam" id="PF08378"/>
    </source>
</evidence>